<accession>M1GP89</accession>
<reference evidence="2" key="1">
    <citation type="journal article" date="2013" name="Appl. Environ. Microbiol.">
        <title>RubisCO Gene Clusters Found in a Metagenome Microarray from Acid Mine Drainage.</title>
        <authorList>
            <person name="Guo X."/>
            <person name="Yin H."/>
            <person name="Cong J."/>
            <person name="Dai Z."/>
            <person name="Liang Y."/>
            <person name="Liu X."/>
        </authorList>
    </citation>
    <scope>NUCLEOTIDE SEQUENCE</scope>
</reference>
<feature type="domain" description="Uncharacterized protein TP-0789" evidence="1">
    <location>
        <begin position="88"/>
        <end position="245"/>
    </location>
</feature>
<dbReference type="AlphaFoldDB" id="M1GP89"/>
<evidence type="ECO:0000259" key="1">
    <source>
        <dbReference type="Pfam" id="PF17131"/>
    </source>
</evidence>
<dbReference type="InterPro" id="IPR033399">
    <property type="entry name" value="TP_0789-like"/>
</dbReference>
<dbReference type="EMBL" id="JQ815894">
    <property type="protein sequence ID" value="AGE14074.1"/>
    <property type="molecule type" value="Genomic_DNA"/>
</dbReference>
<dbReference type="Pfam" id="PF17131">
    <property type="entry name" value="LolA_like"/>
    <property type="match status" value="1"/>
</dbReference>
<evidence type="ECO:0000313" key="2">
    <source>
        <dbReference type="EMBL" id="AGE14074.1"/>
    </source>
</evidence>
<proteinExistence type="predicted"/>
<name>M1GP89_9ZZZZ</name>
<dbReference type="Gene3D" id="2.50.20.10">
    <property type="entry name" value="Lipoprotein localisation LolA/LolB/LppX"/>
    <property type="match status" value="1"/>
</dbReference>
<sequence>MHDMTRSGLSRLVMAAAIAAGPAHGADIASSDPAAALAAIDQVRVGTGAGQLRIRLTSAKWGAEDMRVCIGRDAAEIDVLSGRYASERVLMQGENVWVRMPHSSRTIAITPIERILGQASYGDLARSHWFGSYTPSWKPVAAPGGRGSAAADASVLDLHATTTHRAYQRIAVVVDRKTGWPIAARFYLGSGKLFKLARYGRPTTLGGRRLIVQTWFVDPADPGRATLLEIRRVDPGQCPASRFTVDGFAE</sequence>
<protein>
    <recommendedName>
        <fullName evidence="1">Uncharacterized protein TP-0789 domain-containing protein</fullName>
    </recommendedName>
</protein>
<organism evidence="2">
    <name type="scientific">uncultured prokaryote</name>
    <dbReference type="NCBI Taxonomy" id="198431"/>
    <lineage>
        <taxon>unclassified sequences</taxon>
        <taxon>environmental samples</taxon>
    </lineage>
</organism>